<keyword evidence="4 5" id="KW-0472">Membrane</keyword>
<feature type="chain" id="PRO_5035900126" description="G-protein coupled receptors family 1 profile domain-containing protein" evidence="6">
    <location>
        <begin position="18"/>
        <end position="209"/>
    </location>
</feature>
<dbReference type="PANTHER" id="PTHR46641">
    <property type="entry name" value="FMRFAMIDE RECEPTOR-RELATED"/>
    <property type="match status" value="1"/>
</dbReference>
<evidence type="ECO:0000259" key="7">
    <source>
        <dbReference type="PROSITE" id="PS50262"/>
    </source>
</evidence>
<evidence type="ECO:0000256" key="5">
    <source>
        <dbReference type="SAM" id="Phobius"/>
    </source>
</evidence>
<dbReference type="PANTHER" id="PTHR46641:SF2">
    <property type="entry name" value="FMRFAMIDE RECEPTOR"/>
    <property type="match status" value="1"/>
</dbReference>
<dbReference type="EMBL" id="JTDF01009724">
    <property type="protein sequence ID" value="KAF8564094.1"/>
    <property type="molecule type" value="Genomic_DNA"/>
</dbReference>
<comment type="caution">
    <text evidence="8">The sequence shown here is derived from an EMBL/GenBank/DDBJ whole genome shotgun (WGS) entry which is preliminary data.</text>
</comment>
<keyword evidence="3 5" id="KW-1133">Transmembrane helix</keyword>
<dbReference type="GO" id="GO:0016020">
    <property type="term" value="C:membrane"/>
    <property type="evidence" value="ECO:0007669"/>
    <property type="project" value="UniProtKB-SubCell"/>
</dbReference>
<reference evidence="8 9" key="1">
    <citation type="submission" date="2019-07" db="EMBL/GenBank/DDBJ databases">
        <title>Annotation for the trematode Paragonimus westermani.</title>
        <authorList>
            <person name="Choi Y.-J."/>
        </authorList>
    </citation>
    <scope>NUCLEOTIDE SEQUENCE [LARGE SCALE GENOMIC DNA]</scope>
    <source>
        <strain evidence="8">180907_Pwestermani</strain>
    </source>
</reference>
<dbReference type="InterPro" id="IPR017452">
    <property type="entry name" value="GPCR_Rhodpsn_7TM"/>
</dbReference>
<evidence type="ECO:0000313" key="9">
    <source>
        <dbReference type="Proteomes" id="UP000699462"/>
    </source>
</evidence>
<comment type="subcellular location">
    <subcellularLocation>
        <location evidence="1">Membrane</location>
    </subcellularLocation>
</comment>
<dbReference type="Proteomes" id="UP000699462">
    <property type="component" value="Unassembled WGS sequence"/>
</dbReference>
<dbReference type="Gene3D" id="1.20.1070.10">
    <property type="entry name" value="Rhodopsin 7-helix transmembrane proteins"/>
    <property type="match status" value="1"/>
</dbReference>
<evidence type="ECO:0000256" key="4">
    <source>
        <dbReference type="ARBA" id="ARBA00023136"/>
    </source>
</evidence>
<protein>
    <recommendedName>
        <fullName evidence="7">G-protein coupled receptors family 1 profile domain-containing protein</fullName>
    </recommendedName>
</protein>
<proteinExistence type="predicted"/>
<name>A0A8T0DAY5_9TREM</name>
<evidence type="ECO:0000256" key="2">
    <source>
        <dbReference type="ARBA" id="ARBA00022692"/>
    </source>
</evidence>
<dbReference type="AlphaFoldDB" id="A0A8T0DAY5"/>
<evidence type="ECO:0000256" key="1">
    <source>
        <dbReference type="ARBA" id="ARBA00004370"/>
    </source>
</evidence>
<feature type="transmembrane region" description="Helical" evidence="5">
    <location>
        <begin position="149"/>
        <end position="172"/>
    </location>
</feature>
<evidence type="ECO:0000313" key="8">
    <source>
        <dbReference type="EMBL" id="KAF8564094.1"/>
    </source>
</evidence>
<dbReference type="InterPro" id="IPR052954">
    <property type="entry name" value="GPCR-Ligand_Int"/>
</dbReference>
<feature type="domain" description="G-protein coupled receptors family 1 profile" evidence="7">
    <location>
        <begin position="1"/>
        <end position="169"/>
    </location>
</feature>
<feature type="transmembrane region" description="Helical" evidence="5">
    <location>
        <begin position="104"/>
        <end position="128"/>
    </location>
</feature>
<evidence type="ECO:0000256" key="3">
    <source>
        <dbReference type="ARBA" id="ARBA00022989"/>
    </source>
</evidence>
<organism evidence="8 9">
    <name type="scientific">Paragonimus westermani</name>
    <dbReference type="NCBI Taxonomy" id="34504"/>
    <lineage>
        <taxon>Eukaryota</taxon>
        <taxon>Metazoa</taxon>
        <taxon>Spiralia</taxon>
        <taxon>Lophotrochozoa</taxon>
        <taxon>Platyhelminthes</taxon>
        <taxon>Trematoda</taxon>
        <taxon>Digenea</taxon>
        <taxon>Plagiorchiida</taxon>
        <taxon>Troglotremata</taxon>
        <taxon>Troglotrematidae</taxon>
        <taxon>Paragonimus</taxon>
    </lineage>
</organism>
<gene>
    <name evidence="8" type="ORF">P879_09336</name>
</gene>
<feature type="signal peptide" evidence="6">
    <location>
        <begin position="1"/>
        <end position="17"/>
    </location>
</feature>
<dbReference type="PROSITE" id="PS50262">
    <property type="entry name" value="G_PROTEIN_RECEP_F1_2"/>
    <property type="match status" value="1"/>
</dbReference>
<keyword evidence="9" id="KW-1185">Reference proteome</keyword>
<keyword evidence="2 5" id="KW-0812">Transmembrane</keyword>
<accession>A0A8T0DAY5</accession>
<evidence type="ECO:0000256" key="6">
    <source>
        <dbReference type="SAM" id="SignalP"/>
    </source>
</evidence>
<dbReference type="OrthoDB" id="10011262at2759"/>
<keyword evidence="6" id="KW-0732">Signal</keyword>
<dbReference type="SUPFAM" id="SSF81321">
    <property type="entry name" value="Family A G protein-coupled receptor-like"/>
    <property type="match status" value="1"/>
</dbReference>
<sequence>MVLLIIFNSLLVRSVLQANKGRRGLVRHTNGSRSNIQVGSIRERDFNIEPSAQTPIVKEALEASMKTTVDLTSGITQSFSQSGKAIVLQPTHQRRPIFGEQQRITIMLISIVMAFVLLQLPSTVPTIADSLWKAGILVQTEINKKYMMLYSNVSNVLLIVNAAMNFVFYSLFSAKFRQTCCMLFAQCRCGTGPQGSVSSVSLRTTRKCF</sequence>